<dbReference type="RefSeq" id="WP_043757379.1">
    <property type="nucleotide sequence ID" value="NZ_AONC01000072.1"/>
</dbReference>
<dbReference type="STRING" id="1249627.D779_3831"/>
<feature type="transmembrane region" description="Helical" evidence="1">
    <location>
        <begin position="150"/>
        <end position="173"/>
    </location>
</feature>
<name>W9V232_9GAMM</name>
<keyword evidence="4" id="KW-1185">Reference proteome</keyword>
<proteinExistence type="predicted"/>
<comment type="caution">
    <text evidence="3">The sequence shown here is derived from an EMBL/GenBank/DDBJ whole genome shotgun (WGS) entry which is preliminary data.</text>
</comment>
<keyword evidence="1" id="KW-1133">Transmembrane helix</keyword>
<dbReference type="AlphaFoldDB" id="W9V232"/>
<dbReference type="OrthoDB" id="183980at2"/>
<keyword evidence="1" id="KW-0472">Membrane</keyword>
<dbReference type="PATRIC" id="fig|1249627.3.peg.3908"/>
<protein>
    <recommendedName>
        <fullName evidence="2">Protein-glutamine gamma-glutamyltransferase-like C-terminal domain-containing protein</fullName>
    </recommendedName>
</protein>
<accession>W9V232</accession>
<feature type="transmembrane region" description="Helical" evidence="1">
    <location>
        <begin position="29"/>
        <end position="51"/>
    </location>
</feature>
<sequence>MELDRIQVALRPRTSWEGLDLGFALARHWFWPLWGLWWASALPLALLLLPLTGLRPDIWLLLLWWMKPLYEAPLLAWSSRALFGRVPVRGEVPGLLRAGWRRWMIPLLLWRRLGPRRAFLMPVALLEGLSGREARQRKRLLNAGDAAPTWLTLVAYHFELVLWGSVLFGVFLAVPSELPRLDLAEAVTDRESWAYWISVLAYLLAFSCIAPFYVCAGFALYLNRRTELEAWDLELAFRKGSASRPSRASLVRSAGVGLIALALLSALPAGPAESAVLEDPDAAQRLIQEVLESPDFGEEREIWTWGPIEKPDPEPEPPWISSERLEAIAVLMGHVLRAALMTLALMALILLAARILRDRRGGWLRRLSPPSAGPSPVRAALPPDLDLGRVPERVRAHLAEDDPRAALALLYRASLRHLAGLGLSIPEGATERECLALATRSLSVQSLGPVPRLVREWQALAYAHAGPTPGSVERLLDDWCRWIQSGPAVGETR</sequence>
<dbReference type="eggNOG" id="ENOG502Z8D2">
    <property type="taxonomic scope" value="Bacteria"/>
</dbReference>
<evidence type="ECO:0000313" key="4">
    <source>
        <dbReference type="Proteomes" id="UP000019460"/>
    </source>
</evidence>
<feature type="transmembrane region" description="Helical" evidence="1">
    <location>
        <begin position="193"/>
        <end position="222"/>
    </location>
</feature>
<feature type="transmembrane region" description="Helical" evidence="1">
    <location>
        <begin position="335"/>
        <end position="356"/>
    </location>
</feature>
<feature type="domain" description="Protein-glutamine gamma-glutamyltransferase-like C-terminal" evidence="2">
    <location>
        <begin position="410"/>
        <end position="479"/>
    </location>
</feature>
<evidence type="ECO:0000259" key="2">
    <source>
        <dbReference type="Pfam" id="PF13559"/>
    </source>
</evidence>
<evidence type="ECO:0000313" key="3">
    <source>
        <dbReference type="EMBL" id="EXJ13359.1"/>
    </source>
</evidence>
<organism evidence="3 4">
    <name type="scientific">Imhoffiella purpurea</name>
    <dbReference type="NCBI Taxonomy" id="1249627"/>
    <lineage>
        <taxon>Bacteria</taxon>
        <taxon>Pseudomonadati</taxon>
        <taxon>Pseudomonadota</taxon>
        <taxon>Gammaproteobacteria</taxon>
        <taxon>Chromatiales</taxon>
        <taxon>Chromatiaceae</taxon>
        <taxon>Imhoffiella</taxon>
    </lineage>
</organism>
<dbReference type="InterPro" id="IPR025403">
    <property type="entry name" value="TgpA-like_C"/>
</dbReference>
<dbReference type="Pfam" id="PF13559">
    <property type="entry name" value="DUF4129"/>
    <property type="match status" value="1"/>
</dbReference>
<dbReference type="EMBL" id="AONC01000072">
    <property type="protein sequence ID" value="EXJ13359.1"/>
    <property type="molecule type" value="Genomic_DNA"/>
</dbReference>
<reference evidence="3 4" key="1">
    <citation type="submission" date="2012-11" db="EMBL/GenBank/DDBJ databases">
        <title>Genome assembly of Thiorhodococcus sp. AK35.</title>
        <authorList>
            <person name="Nupur N."/>
            <person name="Khatri I."/>
            <person name="Subramanian S."/>
            <person name="Pinnaka A."/>
        </authorList>
    </citation>
    <scope>NUCLEOTIDE SEQUENCE [LARGE SCALE GENOMIC DNA]</scope>
    <source>
        <strain evidence="3 4">AK35</strain>
    </source>
</reference>
<dbReference type="Proteomes" id="UP000019460">
    <property type="component" value="Unassembled WGS sequence"/>
</dbReference>
<feature type="transmembrane region" description="Helical" evidence="1">
    <location>
        <begin position="249"/>
        <end position="267"/>
    </location>
</feature>
<keyword evidence="1" id="KW-0812">Transmembrane</keyword>
<gene>
    <name evidence="3" type="ORF">D779_3831</name>
</gene>
<evidence type="ECO:0000256" key="1">
    <source>
        <dbReference type="SAM" id="Phobius"/>
    </source>
</evidence>